<dbReference type="PATRIC" id="fig|886882.15.peg.5437"/>
<dbReference type="AlphaFoldDB" id="E3EKN0"/>
<sequence>MDNEIIILNAWATTDGESGFGEVFTDETEAMREANLRGSELIRGYTISGGVNIRDQVEDLFEDFYRNKEDMNAILVEEGLVGFVTDLSTN</sequence>
<gene>
    <name evidence="1" type="ORF">PPSC2_25880</name>
</gene>
<geneLocation type="plasmid" evidence="1 2">
    <name>pSC2</name>
</geneLocation>
<accession>E3EKN0</accession>
<dbReference type="HOGENOM" id="CLU_2438062_0_0_9"/>
<proteinExistence type="predicted"/>
<dbReference type="Proteomes" id="UP000006868">
    <property type="component" value="Plasmid pSC2"/>
</dbReference>
<reference evidence="1 2" key="1">
    <citation type="journal article" date="2011" name="J. Bacteriol.">
        <title>Complete genome sequence of Paenibacillus polymyxa SC2, a strain of plant growth-promoting Rhizobacterium with broad-spectrum antimicrobial activity.</title>
        <authorList>
            <person name="Ma M."/>
            <person name="Wang C."/>
            <person name="Ding Y."/>
            <person name="Li L."/>
            <person name="Shen D."/>
            <person name="Jiang X."/>
            <person name="Guan D."/>
            <person name="Cao F."/>
            <person name="Chen H."/>
            <person name="Feng R."/>
            <person name="Wang X."/>
            <person name="Ge Y."/>
            <person name="Yao L."/>
            <person name="Bing X."/>
            <person name="Yang X."/>
            <person name="Li J."/>
            <person name="Du B."/>
        </authorList>
    </citation>
    <scope>NUCLEOTIDE SEQUENCE [LARGE SCALE GENOMIC DNA]</scope>
    <source>
        <strain evidence="1 2">SC2</strain>
        <plasmid evidence="2">pSC2</plasmid>
    </source>
</reference>
<dbReference type="EMBL" id="CP002214">
    <property type="protein sequence ID" value="ADO59862.1"/>
    <property type="molecule type" value="Genomic_DNA"/>
</dbReference>
<evidence type="ECO:0000313" key="1">
    <source>
        <dbReference type="EMBL" id="ADO59862.1"/>
    </source>
</evidence>
<dbReference type="KEGG" id="ppm:PPSC2_25880"/>
<keyword evidence="1" id="KW-0614">Plasmid</keyword>
<name>E3EKN0_PAEPS</name>
<protein>
    <submittedName>
        <fullName evidence="1">Uncharacterized protein</fullName>
    </submittedName>
</protein>
<evidence type="ECO:0000313" key="2">
    <source>
        <dbReference type="Proteomes" id="UP000006868"/>
    </source>
</evidence>
<dbReference type="RefSeq" id="WP_013386276.1">
    <property type="nucleotide sequence ID" value="NC_014628.2"/>
</dbReference>
<organism evidence="1 2">
    <name type="scientific">Paenibacillus polymyxa (strain SC2)</name>
    <name type="common">Bacillus polymyxa</name>
    <dbReference type="NCBI Taxonomy" id="886882"/>
    <lineage>
        <taxon>Bacteria</taxon>
        <taxon>Bacillati</taxon>
        <taxon>Bacillota</taxon>
        <taxon>Bacilli</taxon>
        <taxon>Bacillales</taxon>
        <taxon>Paenibacillaceae</taxon>
        <taxon>Paenibacillus</taxon>
    </lineage>
</organism>